<feature type="domain" description="DUF7305" evidence="3">
    <location>
        <begin position="398"/>
        <end position="504"/>
    </location>
</feature>
<evidence type="ECO:0000256" key="1">
    <source>
        <dbReference type="SAM" id="Phobius"/>
    </source>
</evidence>
<evidence type="ECO:0000313" key="5">
    <source>
        <dbReference type="Proteomes" id="UP000242972"/>
    </source>
</evidence>
<dbReference type="InterPro" id="IPR028087">
    <property type="entry name" value="Tad_N"/>
</dbReference>
<evidence type="ECO:0000259" key="2">
    <source>
        <dbReference type="Pfam" id="PF13400"/>
    </source>
</evidence>
<evidence type="ECO:0000259" key="3">
    <source>
        <dbReference type="Pfam" id="PF23981"/>
    </source>
</evidence>
<keyword evidence="1" id="KW-0812">Transmembrane</keyword>
<dbReference type="Pfam" id="PF23981">
    <property type="entry name" value="DUF7305"/>
    <property type="match status" value="1"/>
</dbReference>
<organism evidence="4 5">
    <name type="scientific">Sulfobacillus benefaciens</name>
    <dbReference type="NCBI Taxonomy" id="453960"/>
    <lineage>
        <taxon>Bacteria</taxon>
        <taxon>Bacillati</taxon>
        <taxon>Bacillota</taxon>
        <taxon>Clostridia</taxon>
        <taxon>Eubacteriales</taxon>
        <taxon>Clostridiales Family XVII. Incertae Sedis</taxon>
        <taxon>Sulfobacillus</taxon>
    </lineage>
</organism>
<comment type="caution">
    <text evidence="4">The sequence shown here is derived from an EMBL/GenBank/DDBJ whole genome shotgun (WGS) entry which is preliminary data.</text>
</comment>
<gene>
    <name evidence="4" type="ORF">C7B46_20590</name>
</gene>
<dbReference type="Proteomes" id="UP000242972">
    <property type="component" value="Unassembled WGS sequence"/>
</dbReference>
<dbReference type="InterPro" id="IPR055729">
    <property type="entry name" value="DUF7305"/>
</dbReference>
<feature type="transmembrane region" description="Helical" evidence="1">
    <location>
        <begin position="20"/>
        <end position="46"/>
    </location>
</feature>
<protein>
    <submittedName>
        <fullName evidence="4">Uncharacterized protein</fullName>
    </submittedName>
</protein>
<keyword evidence="1" id="KW-1133">Transmembrane helix</keyword>
<reference evidence="4 5" key="1">
    <citation type="journal article" date="2014" name="BMC Genomics">
        <title>Comparison of environmental and isolate Sulfobacillus genomes reveals diverse carbon, sulfur, nitrogen, and hydrogen metabolisms.</title>
        <authorList>
            <person name="Justice N.B."/>
            <person name="Norman A."/>
            <person name="Brown C.T."/>
            <person name="Singh A."/>
            <person name="Thomas B.C."/>
            <person name="Banfield J.F."/>
        </authorList>
    </citation>
    <scope>NUCLEOTIDE SEQUENCE [LARGE SCALE GENOMIC DNA]</scope>
    <source>
        <strain evidence="4">AMDSBA4</strain>
    </source>
</reference>
<dbReference type="EMBL" id="PXYW01000149">
    <property type="protein sequence ID" value="PSR25614.1"/>
    <property type="molecule type" value="Genomic_DNA"/>
</dbReference>
<name>A0A2T2WTP5_9FIRM</name>
<dbReference type="AlphaFoldDB" id="A0A2T2WTP5"/>
<evidence type="ECO:0000313" key="4">
    <source>
        <dbReference type="EMBL" id="PSR25614.1"/>
    </source>
</evidence>
<dbReference type="Pfam" id="PF13400">
    <property type="entry name" value="Tad"/>
    <property type="match status" value="1"/>
</dbReference>
<keyword evidence="1" id="KW-0472">Membrane</keyword>
<feature type="domain" description="Putative Flp pilus-assembly TadG-like N-terminal" evidence="2">
    <location>
        <begin position="17"/>
        <end position="62"/>
    </location>
</feature>
<accession>A0A2T2WTP5</accession>
<sequence>MGKILHKRSNMFKNRSGQSLILVVIFLPVMLGMAAAGVTVGTVYYAKTNLQNAVDAAALAGAKVAEAGNSPGTQSFLVGQNDPNVQEQTVTVKADPNIQDAVEATATEYVPSGFAGILGFKHFTVTATGIAAYGPGQGFGYAIFQGSTNTSLSFDGGLNVQGSIHANQNIEIGGGSTVTGNINASGTVSPVIASTNGSSYSTPTQHAPVLPMPSWPLPPSAPEPSIPSFSGTVINGNFDPSWSNNGVQGNYIVHGNVDIGGGMNVNGSIEAYGNITIGGGDTINGNIVDYGGIVNLSGGPISGSVVAIDGNSPTGNTVISLGGGESVGGNVIATGGNVVLGGNDPVTGSVWVSNGSFDLGGGSSVGGSVTATETSAEASNLDNSPGGYVIKLHGGDPVTGNVTANNGDISLAGGQQVGGYVVAANGNVSIGGGSDSSTAEPTSNPIAILAEGSSPDGNITMEGGANVTGILYAPSGTVSVGGGSIVKGAIIGEYVHWAGDRVQYNSQAVAKAPLMGVRLIQ</sequence>
<proteinExistence type="predicted"/>